<dbReference type="PRINTS" id="PR00385">
    <property type="entry name" value="P450"/>
</dbReference>
<keyword evidence="4 5" id="KW-0408">Iron</keyword>
<gene>
    <name evidence="8" type="ORF">BN381_170018</name>
</gene>
<dbReference type="eggNOG" id="COG1141">
    <property type="taxonomic scope" value="Bacteria"/>
</dbReference>
<dbReference type="InterPro" id="IPR002403">
    <property type="entry name" value="Cyt_P450_E_grp-IV"/>
</dbReference>
<evidence type="ECO:0000256" key="6">
    <source>
        <dbReference type="RuleBase" id="RU000461"/>
    </source>
</evidence>
<comment type="caution">
    <text evidence="8">The sequence shown here is derived from an EMBL/GenBank/DDBJ whole genome shotgun (WGS) entry which is preliminary data.</text>
</comment>
<dbReference type="AlphaFoldDB" id="R4Z3C9"/>
<feature type="region of interest" description="Disordered" evidence="7">
    <location>
        <begin position="1"/>
        <end position="25"/>
    </location>
</feature>
<protein>
    <submittedName>
        <fullName evidence="8">Cytochrome P450 monooxygenase</fullName>
    </submittedName>
</protein>
<dbReference type="Gene3D" id="3.30.70.20">
    <property type="match status" value="1"/>
</dbReference>
<dbReference type="EMBL" id="CANL01000009">
    <property type="protein sequence ID" value="CCM63097.1"/>
    <property type="molecule type" value="Genomic_DNA"/>
</dbReference>
<sequence>MTVTPTTTLNEPPRVSGGDEPNGHLEELRRDPIALMQRVRDECGDVGEFTLADKQVVLLSGAEANEIFFRAKDEELDQAAAYPFMTPIFGEGVVFDAPPERRREMLHNQALRDSFMRGHAETIQREVDEMVERWGDSGEIDLLDWFAELTIYTSSSCLIGRRFREDLDGRFAELYHDLEQGTDALAYVDAYADIPSFRARDAARIALVELVQGIMDGRTTGSAAGGDDSDLLDVLMSISNDEGDPRFTADTITGMFISMMFAGHHTTSGTAAWTLIELLRHPDEMAKVIVELDELYADGTEVSFQALREMPHLEAAIKEALRLHPPLILLLRVANVEVEVDGCRIAPGKMVAASPAISNRIPEAFEDADKFRPGRYLTDPGADLANPWNWIPFGAGRHRCVGANFAMMQLKAIFSVLLKDWSLEAAQPLDSYRNDHSKMVVQLAQPCLATFTRREPGDGGTRAGSEAASKAQAETATVPGAPKSTRTDGWRIVVDRDLCQGHAACQGEAPQLFEVSKRGELTILDERPPDEARAAADAAVKYCPTHALSIHEDPTPEDPNPEDPQ</sequence>
<keyword evidence="3 5" id="KW-0479">Metal-binding</keyword>
<evidence type="ECO:0000256" key="3">
    <source>
        <dbReference type="ARBA" id="ARBA00022723"/>
    </source>
</evidence>
<dbReference type="PANTHER" id="PTHR24304">
    <property type="entry name" value="CYTOCHROME P450 FAMILY 7"/>
    <property type="match status" value="1"/>
</dbReference>
<dbReference type="GO" id="GO:0020037">
    <property type="term" value="F:heme binding"/>
    <property type="evidence" value="ECO:0007669"/>
    <property type="project" value="InterPro"/>
</dbReference>
<dbReference type="GO" id="GO:0005506">
    <property type="term" value="F:iron ion binding"/>
    <property type="evidence" value="ECO:0007669"/>
    <property type="project" value="InterPro"/>
</dbReference>
<comment type="cofactor">
    <cofactor evidence="5">
        <name>heme</name>
        <dbReference type="ChEBI" id="CHEBI:30413"/>
    </cofactor>
</comment>
<keyword evidence="9" id="KW-1185">Reference proteome</keyword>
<accession>R4Z3C9</accession>
<comment type="similarity">
    <text evidence="1 6">Belongs to the cytochrome P450 family.</text>
</comment>
<dbReference type="HOGENOM" id="CLU_001570_15_0_11"/>
<dbReference type="InterPro" id="IPR017972">
    <property type="entry name" value="Cyt_P450_CS"/>
</dbReference>
<dbReference type="Proteomes" id="UP000018291">
    <property type="component" value="Unassembled WGS sequence"/>
</dbReference>
<keyword evidence="6 8" id="KW-0503">Monooxygenase</keyword>
<dbReference type="Pfam" id="PF00067">
    <property type="entry name" value="p450"/>
    <property type="match status" value="1"/>
</dbReference>
<dbReference type="PROSITE" id="PS00086">
    <property type="entry name" value="CYTOCHROME_P450"/>
    <property type="match status" value="1"/>
</dbReference>
<evidence type="ECO:0000256" key="7">
    <source>
        <dbReference type="SAM" id="MobiDB-lite"/>
    </source>
</evidence>
<dbReference type="InterPro" id="IPR036396">
    <property type="entry name" value="Cyt_P450_sf"/>
</dbReference>
<evidence type="ECO:0000256" key="4">
    <source>
        <dbReference type="ARBA" id="ARBA00023004"/>
    </source>
</evidence>
<evidence type="ECO:0000313" key="8">
    <source>
        <dbReference type="EMBL" id="CCM63097.1"/>
    </source>
</evidence>
<feature type="region of interest" description="Disordered" evidence="7">
    <location>
        <begin position="451"/>
        <end position="487"/>
    </location>
</feature>
<name>R4Z3C9_9ACTN</name>
<organism evidence="8 9">
    <name type="scientific">Candidatus Neomicrothrix parvicella RN1</name>
    <dbReference type="NCBI Taxonomy" id="1229780"/>
    <lineage>
        <taxon>Bacteria</taxon>
        <taxon>Bacillati</taxon>
        <taxon>Actinomycetota</taxon>
        <taxon>Acidimicrobiia</taxon>
        <taxon>Acidimicrobiales</taxon>
        <taxon>Microthrixaceae</taxon>
        <taxon>Candidatus Neomicrothrix</taxon>
    </lineage>
</organism>
<evidence type="ECO:0000313" key="9">
    <source>
        <dbReference type="Proteomes" id="UP000018291"/>
    </source>
</evidence>
<dbReference type="STRING" id="1229780.BN381_170018"/>
<keyword evidence="2 5" id="KW-0349">Heme</keyword>
<feature type="compositionally biased region" description="Polar residues" evidence="7">
    <location>
        <begin position="1"/>
        <end position="10"/>
    </location>
</feature>
<evidence type="ECO:0000256" key="2">
    <source>
        <dbReference type="ARBA" id="ARBA00022617"/>
    </source>
</evidence>
<dbReference type="CDD" id="cd11042">
    <property type="entry name" value="CYP51-like"/>
    <property type="match status" value="1"/>
</dbReference>
<feature type="compositionally biased region" description="Acidic residues" evidence="7">
    <location>
        <begin position="555"/>
        <end position="565"/>
    </location>
</feature>
<dbReference type="SUPFAM" id="SSF54862">
    <property type="entry name" value="4Fe-4S ferredoxins"/>
    <property type="match status" value="1"/>
</dbReference>
<feature type="region of interest" description="Disordered" evidence="7">
    <location>
        <begin position="544"/>
        <end position="565"/>
    </location>
</feature>
<dbReference type="Gene3D" id="1.10.630.10">
    <property type="entry name" value="Cytochrome P450"/>
    <property type="match status" value="1"/>
</dbReference>
<keyword evidence="6" id="KW-0560">Oxidoreductase</keyword>
<evidence type="ECO:0000256" key="5">
    <source>
        <dbReference type="PIRSR" id="PIRSR602403-1"/>
    </source>
</evidence>
<dbReference type="PRINTS" id="PR00465">
    <property type="entry name" value="EP450IV"/>
</dbReference>
<dbReference type="SUPFAM" id="SSF48264">
    <property type="entry name" value="Cytochrome P450"/>
    <property type="match status" value="1"/>
</dbReference>
<evidence type="ECO:0000256" key="1">
    <source>
        <dbReference type="ARBA" id="ARBA00010617"/>
    </source>
</evidence>
<feature type="binding site" description="axial binding residue" evidence="5">
    <location>
        <position position="400"/>
    </location>
    <ligand>
        <name>heme</name>
        <dbReference type="ChEBI" id="CHEBI:30413"/>
    </ligand>
    <ligandPart>
        <name>Fe</name>
        <dbReference type="ChEBI" id="CHEBI:18248"/>
    </ligandPart>
</feature>
<dbReference type="GO" id="GO:0016705">
    <property type="term" value="F:oxidoreductase activity, acting on paired donors, with incorporation or reduction of molecular oxygen"/>
    <property type="evidence" value="ECO:0007669"/>
    <property type="project" value="InterPro"/>
</dbReference>
<dbReference type="GO" id="GO:0004497">
    <property type="term" value="F:monooxygenase activity"/>
    <property type="evidence" value="ECO:0007669"/>
    <property type="project" value="UniProtKB-KW"/>
</dbReference>
<dbReference type="OrthoDB" id="5290182at2"/>
<proteinExistence type="inferred from homology"/>
<dbReference type="eggNOG" id="COG2124">
    <property type="taxonomic scope" value="Bacteria"/>
</dbReference>
<dbReference type="Pfam" id="PF13459">
    <property type="entry name" value="Fer4_15"/>
    <property type="match status" value="1"/>
</dbReference>
<reference evidence="8 9" key="1">
    <citation type="journal article" date="2013" name="ISME J.">
        <title>Metabolic model for the filamentous 'Candidatus Microthrix parvicella' based on genomic and metagenomic analyses.</title>
        <authorList>
            <person name="Jon McIlroy S."/>
            <person name="Kristiansen R."/>
            <person name="Albertsen M."/>
            <person name="Michael Karst S."/>
            <person name="Rossetti S."/>
            <person name="Lund Nielsen J."/>
            <person name="Tandoi V."/>
            <person name="James Seviour R."/>
            <person name="Nielsen P.H."/>
        </authorList>
    </citation>
    <scope>NUCLEOTIDE SEQUENCE [LARGE SCALE GENOMIC DNA]</scope>
    <source>
        <strain evidence="8 9">RN1</strain>
    </source>
</reference>
<dbReference type="InterPro" id="IPR001128">
    <property type="entry name" value="Cyt_P450"/>
</dbReference>
<dbReference type="InterPro" id="IPR050529">
    <property type="entry name" value="CYP450_sterol_14alpha_dmase"/>
</dbReference>
<dbReference type="PANTHER" id="PTHR24304:SF2">
    <property type="entry name" value="24-HYDROXYCHOLESTEROL 7-ALPHA-HYDROXYLASE"/>
    <property type="match status" value="1"/>
</dbReference>